<evidence type="ECO:0000256" key="2">
    <source>
        <dbReference type="SAM" id="Phobius"/>
    </source>
</evidence>
<dbReference type="RefSeq" id="WP_106328352.1">
    <property type="nucleotide sequence ID" value="NZ_BOMO01000136.1"/>
</dbReference>
<feature type="transmembrane region" description="Helical" evidence="2">
    <location>
        <begin position="576"/>
        <end position="593"/>
    </location>
</feature>
<dbReference type="PROSITE" id="PS50837">
    <property type="entry name" value="NACHT"/>
    <property type="match status" value="1"/>
</dbReference>
<feature type="region of interest" description="Disordered" evidence="1">
    <location>
        <begin position="530"/>
        <end position="569"/>
    </location>
</feature>
<dbReference type="Gene3D" id="1.25.40.10">
    <property type="entry name" value="Tetratricopeptide repeat domain"/>
    <property type="match status" value="2"/>
</dbReference>
<feature type="transmembrane region" description="Helical" evidence="2">
    <location>
        <begin position="26"/>
        <end position="45"/>
    </location>
</feature>
<evidence type="ECO:0000256" key="1">
    <source>
        <dbReference type="SAM" id="MobiDB-lite"/>
    </source>
</evidence>
<dbReference type="InterPro" id="IPR007111">
    <property type="entry name" value="NACHT_NTPase"/>
</dbReference>
<dbReference type="Pfam" id="PF05729">
    <property type="entry name" value="NACHT"/>
    <property type="match status" value="1"/>
</dbReference>
<gene>
    <name evidence="4" type="ORF">CLV67_12339</name>
</gene>
<dbReference type="AlphaFoldDB" id="A0A2T0JYN7"/>
<feature type="transmembrane region" description="Helical" evidence="2">
    <location>
        <begin position="503"/>
        <end position="521"/>
    </location>
</feature>
<dbReference type="SUPFAM" id="SSF81901">
    <property type="entry name" value="HCP-like"/>
    <property type="match status" value="1"/>
</dbReference>
<dbReference type="Gene3D" id="3.40.50.300">
    <property type="entry name" value="P-loop containing nucleotide triphosphate hydrolases"/>
    <property type="match status" value="1"/>
</dbReference>
<feature type="region of interest" description="Disordered" evidence="1">
    <location>
        <begin position="1015"/>
        <end position="1035"/>
    </location>
</feature>
<keyword evidence="2" id="KW-1133">Transmembrane helix</keyword>
<evidence type="ECO:0000259" key="3">
    <source>
        <dbReference type="PROSITE" id="PS50837"/>
    </source>
</evidence>
<feature type="transmembrane region" description="Helical" evidence="2">
    <location>
        <begin position="473"/>
        <end position="497"/>
    </location>
</feature>
<keyword evidence="5" id="KW-1185">Reference proteome</keyword>
<evidence type="ECO:0000313" key="4">
    <source>
        <dbReference type="EMBL" id="PRX14655.1"/>
    </source>
</evidence>
<sequence>MLVGAAAALVGNLATNEVDPPDSWRWWPWAVWGLVAALIGGSLWIEYARRRAGPETGLDEVIAGLLAPIENGWAREAVRREVTRPAPVLVRWSSTGRPAADRQAVLGDPSAGGWREFPLSGTTDALNTEIVAAFRQLPRRQLVVLGGPGAGKSVFALLLTLGLIRDRIDGEPLPLLVPVNGWHPADPLDDFLARRLAEDHLSRYGDALDLARRLIEHNRVLPLLDGLDELPAPAIETAFQVLDDYVAAGRPLVVTCRVREYEKAGRILTTAAVVELEPVSVDAVIAYLSYPESARARWEPVFARLRRADRTDPLLRTLATPLMVSLARSAYQDGATDPAELLMLKSRPEAAARLMDAFLAAAYPGEKQRRWLGTLAYHLYTAGTRDLRWWQLDPGLLTGRPDRARRSVVIAVAVVAALIAGVAGFFAGLWVPWAMASAAIVVWSAATERLRATWPPRYPRTAFSPERTPRPGTFLAVLFEVVSPTFVAGLIGGVLVGFMTSRWVASLLGGLICGALAAAWARRRTAGRTSAIESAASDGPDVKPAGSRGNTPGSDPDHRSGVRPAGPGGDRLRRGVLMFTVVPGLVFGAVAYWTSGAPVLVGTVAAVLHGSTAALCGDGWTHVRFRLAHARLAARGWLPWRLASFLADAHRRGLLRRPGAVHQFRHVLLQDRLAGTVRVADLEIRALAGNVPAVRTLAELLDEQGATDQAVEALSWVAHRDVRSADRLAGLLAELGRIDELRERADRGDGSAGRVLADLLARRGEFDELRSRAAAGDTAARARVLALLAEQGDIEALRARVAEGEPGAAFHLADLYVAAGRRDEAVALLEGVNGDWAAGRRLAGLLQEAGDDREAIRILADQTRAGDSLASAQLADLQLRHGQIHELWVDAVTGDAYVSEVLSRHLYEQRDEETLFGLAEFGAAGAAARLADLLVELSSDDHHRGRLRALAERGDLAAACGTARVLAAEGRTAEAIGFLLTWADLRDGDAARLLAELYARQGDVDEAIAILRPRAEDGDEKAAEQLDALQRTDQE</sequence>
<dbReference type="InterPro" id="IPR011990">
    <property type="entry name" value="TPR-like_helical_dom_sf"/>
</dbReference>
<feature type="domain" description="NACHT" evidence="3">
    <location>
        <begin position="140"/>
        <end position="257"/>
    </location>
</feature>
<organism evidence="4 5">
    <name type="scientific">Actinoplanes italicus</name>
    <dbReference type="NCBI Taxonomy" id="113567"/>
    <lineage>
        <taxon>Bacteria</taxon>
        <taxon>Bacillati</taxon>
        <taxon>Actinomycetota</taxon>
        <taxon>Actinomycetes</taxon>
        <taxon>Micromonosporales</taxon>
        <taxon>Micromonosporaceae</taxon>
        <taxon>Actinoplanes</taxon>
    </lineage>
</organism>
<keyword evidence="2" id="KW-0812">Transmembrane</keyword>
<reference evidence="4 5" key="1">
    <citation type="submission" date="2018-03" db="EMBL/GenBank/DDBJ databases">
        <title>Genomic Encyclopedia of Archaeal and Bacterial Type Strains, Phase II (KMG-II): from individual species to whole genera.</title>
        <authorList>
            <person name="Goeker M."/>
        </authorList>
    </citation>
    <scope>NUCLEOTIDE SEQUENCE [LARGE SCALE GENOMIC DNA]</scope>
    <source>
        <strain evidence="4 5">DSM 43146</strain>
    </source>
</reference>
<protein>
    <submittedName>
        <fullName evidence="4">NACHT domain-containing protein</fullName>
    </submittedName>
</protein>
<feature type="transmembrane region" description="Helical" evidence="2">
    <location>
        <begin position="408"/>
        <end position="427"/>
    </location>
</feature>
<comment type="caution">
    <text evidence="4">The sequence shown here is derived from an EMBL/GenBank/DDBJ whole genome shotgun (WGS) entry which is preliminary data.</text>
</comment>
<proteinExistence type="predicted"/>
<dbReference type="OrthoDB" id="419058at2"/>
<name>A0A2T0JYN7_9ACTN</name>
<dbReference type="InterPro" id="IPR027417">
    <property type="entry name" value="P-loop_NTPase"/>
</dbReference>
<accession>A0A2T0JYN7</accession>
<keyword evidence="2" id="KW-0472">Membrane</keyword>
<dbReference type="SUPFAM" id="SSF52540">
    <property type="entry name" value="P-loop containing nucleoside triphosphate hydrolases"/>
    <property type="match status" value="1"/>
</dbReference>
<dbReference type="EMBL" id="PVMZ01000023">
    <property type="protein sequence ID" value="PRX14655.1"/>
    <property type="molecule type" value="Genomic_DNA"/>
</dbReference>
<evidence type="ECO:0000313" key="5">
    <source>
        <dbReference type="Proteomes" id="UP000239415"/>
    </source>
</evidence>
<dbReference type="Proteomes" id="UP000239415">
    <property type="component" value="Unassembled WGS sequence"/>
</dbReference>